<dbReference type="SUPFAM" id="SSF49899">
    <property type="entry name" value="Concanavalin A-like lectins/glucanases"/>
    <property type="match status" value="1"/>
</dbReference>
<proteinExistence type="inferred from homology"/>
<dbReference type="OrthoDB" id="4781at2759"/>
<evidence type="ECO:0000256" key="3">
    <source>
        <dbReference type="SAM" id="Phobius"/>
    </source>
</evidence>
<evidence type="ECO:0000256" key="2">
    <source>
        <dbReference type="SAM" id="MobiDB-lite"/>
    </source>
</evidence>
<dbReference type="InterPro" id="IPR013320">
    <property type="entry name" value="ConA-like_dom_sf"/>
</dbReference>
<organism evidence="5 6">
    <name type="scientific">Ustilago trichophora</name>
    <dbReference type="NCBI Taxonomy" id="86804"/>
    <lineage>
        <taxon>Eukaryota</taxon>
        <taxon>Fungi</taxon>
        <taxon>Dikarya</taxon>
        <taxon>Basidiomycota</taxon>
        <taxon>Ustilaginomycotina</taxon>
        <taxon>Ustilaginomycetes</taxon>
        <taxon>Ustilaginales</taxon>
        <taxon>Ustilaginaceae</taxon>
        <taxon>Ustilago</taxon>
    </lineage>
</organism>
<dbReference type="PANTHER" id="PTHR10963:SF55">
    <property type="entry name" value="GLYCOSIDE HYDROLASE FAMILY 16 PROTEIN"/>
    <property type="match status" value="1"/>
</dbReference>
<dbReference type="GO" id="GO:0005975">
    <property type="term" value="P:carbohydrate metabolic process"/>
    <property type="evidence" value="ECO:0007669"/>
    <property type="project" value="InterPro"/>
</dbReference>
<dbReference type="Pfam" id="PF00722">
    <property type="entry name" value="Glyco_hydro_16"/>
    <property type="match status" value="1"/>
</dbReference>
<dbReference type="EMBL" id="OOIN01000024">
    <property type="protein sequence ID" value="SPO28781.1"/>
    <property type="molecule type" value="Genomic_DNA"/>
</dbReference>
<dbReference type="PANTHER" id="PTHR10963">
    <property type="entry name" value="GLYCOSYL HYDROLASE-RELATED"/>
    <property type="match status" value="1"/>
</dbReference>
<keyword evidence="3" id="KW-0472">Membrane</keyword>
<evidence type="ECO:0000313" key="6">
    <source>
        <dbReference type="Proteomes" id="UP000324022"/>
    </source>
</evidence>
<evidence type="ECO:0000259" key="4">
    <source>
        <dbReference type="PROSITE" id="PS51762"/>
    </source>
</evidence>
<dbReference type="InterPro" id="IPR050546">
    <property type="entry name" value="Glycosyl_Hydrlase_16"/>
</dbReference>
<evidence type="ECO:0000256" key="1">
    <source>
        <dbReference type="ARBA" id="ARBA00006865"/>
    </source>
</evidence>
<dbReference type="PROSITE" id="PS51762">
    <property type="entry name" value="GH16_2"/>
    <property type="match status" value="1"/>
</dbReference>
<dbReference type="InterPro" id="IPR000757">
    <property type="entry name" value="Beta-glucanase-like"/>
</dbReference>
<sequence length="584" mass="64279">MSRTIELPPRPSGDEEIEQLRDLPTPNSNVSASASATGSYFGATAHNQNSGVSSPRGRNPSFGLPSNSSLSASNSMPSTLSPSSSFGSNSVGGTNSQGRFSATGYQSPHGSIGGGDNHGGYLSSSLSREFENFNSGSLSGYASPSVQSHSGTMTPAAGLYDVSANTSFANVALKYRKPFAQRVLKEGEKVEKPWLEDKKRKSSNRKAYWIFIFGLSFGIVGAILLMYFAYAGVPKGKYCLVLDEQFDGDTINKDIWFHELETGGFGNGQFDWTTDSTNNSFVQDGKLYIVPTLTADNVGEAAISDGYTLNLTQSGTCTASNKTDANCAVVSNSTTGVVLPPIQSARLMTNFSRTIKYGRVEVKARMPTGDWIWPAVWMMPKDSVYGPWPRSGEIDIFEGRGNLPKNRDSDGTNKMQSALHFGPNYLFDGYGFATKARNLWRNWFNQGSHTFGLEWTEEKLWTWEHSPVFKNLQVTYGDGFWKRGKFPNQMANGTLLSNPWASVQGPHANAAPFDQEFYLILNVAVGGTNGYFQDGLGDDKPWSNDAKNARAQFWESRDRWLPTWPTDPKQRGMEIEYVKMWQKC</sequence>
<dbReference type="Gene3D" id="2.60.120.200">
    <property type="match status" value="1"/>
</dbReference>
<feature type="transmembrane region" description="Helical" evidence="3">
    <location>
        <begin position="208"/>
        <end position="230"/>
    </location>
</feature>
<dbReference type="Proteomes" id="UP000324022">
    <property type="component" value="Unassembled WGS sequence"/>
</dbReference>
<feature type="compositionally biased region" description="Polar residues" evidence="2">
    <location>
        <begin position="97"/>
        <end position="109"/>
    </location>
</feature>
<name>A0A5C3EH34_9BASI</name>
<feature type="compositionally biased region" description="Polar residues" evidence="2">
    <location>
        <begin position="25"/>
        <end position="38"/>
    </location>
</feature>
<evidence type="ECO:0000313" key="5">
    <source>
        <dbReference type="EMBL" id="SPO28781.1"/>
    </source>
</evidence>
<keyword evidence="3" id="KW-0812">Transmembrane</keyword>
<keyword evidence="6" id="KW-1185">Reference proteome</keyword>
<feature type="region of interest" description="Disordered" evidence="2">
    <location>
        <begin position="1"/>
        <end position="118"/>
    </location>
</feature>
<keyword evidence="3" id="KW-1133">Transmembrane helix</keyword>
<dbReference type="GO" id="GO:0004553">
    <property type="term" value="F:hydrolase activity, hydrolyzing O-glycosyl compounds"/>
    <property type="evidence" value="ECO:0007669"/>
    <property type="project" value="InterPro"/>
</dbReference>
<reference evidence="5 6" key="1">
    <citation type="submission" date="2018-03" db="EMBL/GenBank/DDBJ databases">
        <authorList>
            <person name="Guldener U."/>
        </authorList>
    </citation>
    <scope>NUCLEOTIDE SEQUENCE [LARGE SCALE GENOMIC DNA]</scope>
    <source>
        <strain evidence="5 6">NBRC100155</strain>
    </source>
</reference>
<comment type="similarity">
    <text evidence="1">Belongs to the glycosyl hydrolase 16 family.</text>
</comment>
<feature type="domain" description="GH16" evidence="4">
    <location>
        <begin position="228"/>
        <end position="584"/>
    </location>
</feature>
<accession>A0A5C3EH34</accession>
<gene>
    <name evidence="5" type="ORF">UTRI_04659</name>
</gene>
<dbReference type="AlphaFoldDB" id="A0A5C3EH34"/>
<feature type="compositionally biased region" description="Low complexity" evidence="2">
    <location>
        <begin position="60"/>
        <end position="96"/>
    </location>
</feature>
<dbReference type="FunFam" id="2.60.120.200:FF:000178">
    <property type="entry name" value="Glycoside hydrolase family 16 protein"/>
    <property type="match status" value="1"/>
</dbReference>
<protein>
    <submittedName>
        <fullName evidence="5">Related to beta-1,3-glucan binding protein</fullName>
    </submittedName>
</protein>